<protein>
    <submittedName>
        <fullName evidence="1">Uncharacterized protein</fullName>
    </submittedName>
</protein>
<dbReference type="AlphaFoldDB" id="A0A7C9AJ84"/>
<reference evidence="1" key="1">
    <citation type="journal article" date="2013" name="J. Plant Res.">
        <title>Effect of fungi and light on seed germination of three Opuntia species from semiarid lands of central Mexico.</title>
        <authorList>
            <person name="Delgado-Sanchez P."/>
            <person name="Jimenez-Bremont J.F."/>
            <person name="Guerrero-Gonzalez Mde L."/>
            <person name="Flores J."/>
        </authorList>
    </citation>
    <scope>NUCLEOTIDE SEQUENCE</scope>
    <source>
        <tissue evidence="1">Cladode</tissue>
    </source>
</reference>
<dbReference type="EMBL" id="GISG01237494">
    <property type="protein sequence ID" value="MBA4667931.1"/>
    <property type="molecule type" value="Transcribed_RNA"/>
</dbReference>
<organism evidence="1">
    <name type="scientific">Opuntia streptacantha</name>
    <name type="common">Prickly pear cactus</name>
    <name type="synonym">Opuntia cardona</name>
    <dbReference type="NCBI Taxonomy" id="393608"/>
    <lineage>
        <taxon>Eukaryota</taxon>
        <taxon>Viridiplantae</taxon>
        <taxon>Streptophyta</taxon>
        <taxon>Embryophyta</taxon>
        <taxon>Tracheophyta</taxon>
        <taxon>Spermatophyta</taxon>
        <taxon>Magnoliopsida</taxon>
        <taxon>eudicotyledons</taxon>
        <taxon>Gunneridae</taxon>
        <taxon>Pentapetalae</taxon>
        <taxon>Caryophyllales</taxon>
        <taxon>Cactineae</taxon>
        <taxon>Cactaceae</taxon>
        <taxon>Opuntioideae</taxon>
        <taxon>Opuntia</taxon>
    </lineage>
</organism>
<accession>A0A7C9AJ84</accession>
<reference evidence="1" key="2">
    <citation type="submission" date="2020-07" db="EMBL/GenBank/DDBJ databases">
        <authorList>
            <person name="Vera ALvarez R."/>
            <person name="Arias-Moreno D.M."/>
            <person name="Jimenez-Jacinto V."/>
            <person name="Jimenez-Bremont J.F."/>
            <person name="Swaminathan K."/>
            <person name="Moose S.P."/>
            <person name="Guerrero-Gonzalez M.L."/>
            <person name="Marino-Ramirez L."/>
            <person name="Landsman D."/>
            <person name="Rodriguez-Kessler M."/>
            <person name="Delgado-Sanchez P."/>
        </authorList>
    </citation>
    <scope>NUCLEOTIDE SEQUENCE</scope>
    <source>
        <tissue evidence="1">Cladode</tissue>
    </source>
</reference>
<proteinExistence type="predicted"/>
<evidence type="ECO:0000313" key="1">
    <source>
        <dbReference type="EMBL" id="MBA4667931.1"/>
    </source>
</evidence>
<sequence length="142" mass="16560">MTKNSSTTCFIIQLSIRIYVDFVQFHAKKVTCQFAIINNRACMYDRPWASSLLMIRSHVKVFPVCGRSNRVLRSAAPLSQNMHRRESSVTTNIKKCNTENLMYPRLNERELCTCFCDHLHLAQEKHKPKTWKRTHSVKSSTI</sequence>
<name>A0A7C9AJ84_OPUST</name>